<feature type="domain" description="DUF4328" evidence="3">
    <location>
        <begin position="83"/>
        <end position="241"/>
    </location>
</feature>
<organism evidence="4 5">
    <name type="scientific">Micromonospora echinospora</name>
    <name type="common">Micromonospora purpurea</name>
    <dbReference type="NCBI Taxonomy" id="1877"/>
    <lineage>
        <taxon>Bacteria</taxon>
        <taxon>Bacillati</taxon>
        <taxon>Actinomycetota</taxon>
        <taxon>Actinomycetes</taxon>
        <taxon>Micromonosporales</taxon>
        <taxon>Micromonosporaceae</taxon>
        <taxon>Micromonospora</taxon>
    </lineage>
</organism>
<dbReference type="Proteomes" id="UP000198253">
    <property type="component" value="Chromosome I"/>
</dbReference>
<reference evidence="5" key="1">
    <citation type="submission" date="2016-06" db="EMBL/GenBank/DDBJ databases">
        <authorList>
            <person name="Varghese N."/>
            <person name="Submissions Spin"/>
        </authorList>
    </citation>
    <scope>NUCLEOTIDE SEQUENCE [LARGE SCALE GENOMIC DNA]</scope>
    <source>
        <strain evidence="5">DSM 43816</strain>
    </source>
</reference>
<dbReference type="InParanoid" id="A0A1C4V837"/>
<feature type="transmembrane region" description="Helical" evidence="2">
    <location>
        <begin position="221"/>
        <end position="238"/>
    </location>
</feature>
<accession>A0A1C4V837</accession>
<feature type="compositionally biased region" description="Low complexity" evidence="1">
    <location>
        <begin position="270"/>
        <end position="282"/>
    </location>
</feature>
<dbReference type="RefSeq" id="WP_088980606.1">
    <property type="nucleotide sequence ID" value="NZ_LT607413.1"/>
</dbReference>
<feature type="transmembrane region" description="Helical" evidence="2">
    <location>
        <begin position="41"/>
        <end position="66"/>
    </location>
</feature>
<dbReference type="OrthoDB" id="4174975at2"/>
<feature type="region of interest" description="Disordered" evidence="1">
    <location>
        <begin position="270"/>
        <end position="289"/>
    </location>
</feature>
<dbReference type="EMBL" id="LT607413">
    <property type="protein sequence ID" value="SCE80137.1"/>
    <property type="molecule type" value="Genomic_DNA"/>
</dbReference>
<proteinExistence type="predicted"/>
<feature type="transmembrane region" description="Helical" evidence="2">
    <location>
        <begin position="87"/>
        <end position="110"/>
    </location>
</feature>
<keyword evidence="5" id="KW-1185">Reference proteome</keyword>
<gene>
    <name evidence="4" type="ORF">GA0070618_1035</name>
</gene>
<evidence type="ECO:0000259" key="3">
    <source>
        <dbReference type="Pfam" id="PF14219"/>
    </source>
</evidence>
<evidence type="ECO:0000313" key="5">
    <source>
        <dbReference type="Proteomes" id="UP000198253"/>
    </source>
</evidence>
<feature type="transmembrane region" description="Helical" evidence="2">
    <location>
        <begin position="163"/>
        <end position="184"/>
    </location>
</feature>
<dbReference type="InterPro" id="IPR025565">
    <property type="entry name" value="DUF4328"/>
</dbReference>
<dbReference type="Pfam" id="PF14219">
    <property type="entry name" value="DUF4328"/>
    <property type="match status" value="1"/>
</dbReference>
<evidence type="ECO:0000313" key="4">
    <source>
        <dbReference type="EMBL" id="SCE80137.1"/>
    </source>
</evidence>
<sequence length="289" mass="30680">MRCATCDGETSPRASDCSTCGTPVGAPPVNPEVPIRSVRGIGLAASVAVAATTLCYLLVSLTALVGRSMAERAARTEDQDMLLVAGFVELAASIPYLIAYLTAVVLVIVWTYRVRMNLDAFPGSAPGLGAGWAIGGWLVPLVNLVLPYRVVADVTRASVWRPGTGRLVGVWWAAWLVFLVSEWWTERASEREFEQLPAYPTIRREFLDYADQYSAALNRSILPMVACVVAGATLVVVIRRVSAAQQARIDRGGPAGPLAPGTVVPYPVTPGTTVPSPMTSPGADGTIRA</sequence>
<keyword evidence="2" id="KW-0472">Membrane</keyword>
<dbReference type="AlphaFoldDB" id="A0A1C4V837"/>
<keyword evidence="2" id="KW-0812">Transmembrane</keyword>
<feature type="region of interest" description="Disordered" evidence="1">
    <location>
        <begin position="1"/>
        <end position="20"/>
    </location>
</feature>
<feature type="transmembrane region" description="Helical" evidence="2">
    <location>
        <begin position="130"/>
        <end position="151"/>
    </location>
</feature>
<keyword evidence="2" id="KW-1133">Transmembrane helix</keyword>
<protein>
    <recommendedName>
        <fullName evidence="3">DUF4328 domain-containing protein</fullName>
    </recommendedName>
</protein>
<evidence type="ECO:0000256" key="1">
    <source>
        <dbReference type="SAM" id="MobiDB-lite"/>
    </source>
</evidence>
<evidence type="ECO:0000256" key="2">
    <source>
        <dbReference type="SAM" id="Phobius"/>
    </source>
</evidence>
<name>A0A1C4V837_MICEC</name>